<evidence type="ECO:0000256" key="1">
    <source>
        <dbReference type="ARBA" id="ARBA00022801"/>
    </source>
</evidence>
<sequence length="396" mass="44053">MLYAPGHVDCLPEEVGYDASRVDVLHAHFQKLMDQKKIQSASYCISRYGKIFMHGAVGPLSFRGGDEPLLPTTAHRVASITKAIVTVAIAKLVEDGMLRLDNPVGLFLPQFNADPFNKIDLYSLLTHTSGLHPDCASSLIPHHQSYWDRIGRYFETYDPADGELDWISAALGGGLSKKVGEEWQYCSFGFCILGEVIKKVTGVGAEQYVEEQILKPLGMQDSMFQLTPQLASRFIIRSERQEQRLKDIIEGKQAEASPAEKLWENIPSTGGGLSSTPADLIRFANMTLGMGKLGETRILGRKTVEKFTTRALYNTPDYCWGSNNPDRSYGIGFDMRRGSAFLYSPTSYSHEGAGACSMIMDPTEQLAAVWFVPFMDDNWHDEAIFNVTNIIWSGLQ</sequence>
<dbReference type="PANTHER" id="PTHR43283:SF11">
    <property type="entry name" value="BETA-LACTAMASE-RELATED DOMAIN-CONTAINING PROTEIN"/>
    <property type="match status" value="1"/>
</dbReference>
<evidence type="ECO:0000313" key="3">
    <source>
        <dbReference type="EMBL" id="OBR66544.1"/>
    </source>
</evidence>
<dbReference type="GO" id="GO:0016787">
    <property type="term" value="F:hydrolase activity"/>
    <property type="evidence" value="ECO:0007669"/>
    <property type="project" value="UniProtKB-KW"/>
</dbReference>
<comment type="caution">
    <text evidence="3">The sequence shown here is derived from an EMBL/GenBank/DDBJ whole genome shotgun (WGS) entry which is preliminary data.</text>
</comment>
<protein>
    <recommendedName>
        <fullName evidence="2">Beta-lactamase-related domain-containing protein</fullName>
    </recommendedName>
</protein>
<dbReference type="Pfam" id="PF00144">
    <property type="entry name" value="Beta-lactamase"/>
    <property type="match status" value="1"/>
</dbReference>
<dbReference type="InterPro" id="IPR050789">
    <property type="entry name" value="Diverse_Enzym_Activities"/>
</dbReference>
<evidence type="ECO:0000313" key="4">
    <source>
        <dbReference type="Proteomes" id="UP000092024"/>
    </source>
</evidence>
<gene>
    <name evidence="3" type="ORF">A7K91_03630</name>
</gene>
<keyword evidence="1" id="KW-0378">Hydrolase</keyword>
<dbReference type="Proteomes" id="UP000092024">
    <property type="component" value="Unassembled WGS sequence"/>
</dbReference>
<dbReference type="PANTHER" id="PTHR43283">
    <property type="entry name" value="BETA-LACTAMASE-RELATED"/>
    <property type="match status" value="1"/>
</dbReference>
<proteinExistence type="predicted"/>
<dbReference type="AlphaFoldDB" id="A0A1A5YLR0"/>
<evidence type="ECO:0000259" key="2">
    <source>
        <dbReference type="Pfam" id="PF00144"/>
    </source>
</evidence>
<dbReference type="EMBL" id="LYPA01000046">
    <property type="protein sequence ID" value="OBR66544.1"/>
    <property type="molecule type" value="Genomic_DNA"/>
</dbReference>
<dbReference type="STRING" id="1844972.A7K91_03630"/>
<reference evidence="3 4" key="1">
    <citation type="submission" date="2016-05" db="EMBL/GenBank/DDBJ databases">
        <title>Paenibacillus oryzae. sp. nov., isolated from the rice root.</title>
        <authorList>
            <person name="Zhang J."/>
            <person name="Zhang X."/>
        </authorList>
    </citation>
    <scope>NUCLEOTIDE SEQUENCE [LARGE SCALE GENOMIC DNA]</scope>
    <source>
        <strain evidence="3 4">1DrF-4</strain>
    </source>
</reference>
<keyword evidence="4" id="KW-1185">Reference proteome</keyword>
<dbReference type="SUPFAM" id="SSF56601">
    <property type="entry name" value="beta-lactamase/transpeptidase-like"/>
    <property type="match status" value="1"/>
</dbReference>
<organism evidence="3 4">
    <name type="scientific">Paenibacillus oryzae</name>
    <dbReference type="NCBI Taxonomy" id="1844972"/>
    <lineage>
        <taxon>Bacteria</taxon>
        <taxon>Bacillati</taxon>
        <taxon>Bacillota</taxon>
        <taxon>Bacilli</taxon>
        <taxon>Bacillales</taxon>
        <taxon>Paenibacillaceae</taxon>
        <taxon>Paenibacillus</taxon>
    </lineage>
</organism>
<dbReference type="RefSeq" id="WP_068681822.1">
    <property type="nucleotide sequence ID" value="NZ_LYPA01000046.1"/>
</dbReference>
<dbReference type="InterPro" id="IPR012338">
    <property type="entry name" value="Beta-lactam/transpept-like"/>
</dbReference>
<dbReference type="OrthoDB" id="9770183at2"/>
<feature type="domain" description="Beta-lactamase-related" evidence="2">
    <location>
        <begin position="27"/>
        <end position="372"/>
    </location>
</feature>
<name>A0A1A5YLR0_9BACL</name>
<accession>A0A1A5YLR0</accession>
<dbReference type="InterPro" id="IPR001466">
    <property type="entry name" value="Beta-lactam-related"/>
</dbReference>
<dbReference type="Gene3D" id="3.40.710.10">
    <property type="entry name" value="DD-peptidase/beta-lactamase superfamily"/>
    <property type="match status" value="1"/>
</dbReference>